<evidence type="ECO:0000313" key="6">
    <source>
        <dbReference type="EMBL" id="KAK5708165.1"/>
    </source>
</evidence>
<dbReference type="SUPFAM" id="SSF51556">
    <property type="entry name" value="Metallo-dependent hydrolases"/>
    <property type="match status" value="1"/>
</dbReference>
<protein>
    <recommendedName>
        <fullName evidence="5">Adenosine deaminase domain-containing protein</fullName>
    </recommendedName>
</protein>
<dbReference type="GO" id="GO:0005829">
    <property type="term" value="C:cytosol"/>
    <property type="evidence" value="ECO:0007669"/>
    <property type="project" value="TreeGrafter"/>
</dbReference>
<comment type="caution">
    <text evidence="6">The sequence shown here is derived from an EMBL/GenBank/DDBJ whole genome shotgun (WGS) entry which is preliminary data.</text>
</comment>
<dbReference type="EMBL" id="JAVRQU010000001">
    <property type="protein sequence ID" value="KAK5708165.1"/>
    <property type="molecule type" value="Genomic_DNA"/>
</dbReference>
<keyword evidence="2" id="KW-0479">Metal-binding</keyword>
<feature type="region of interest" description="Disordered" evidence="4">
    <location>
        <begin position="76"/>
        <end position="95"/>
    </location>
</feature>
<dbReference type="InterPro" id="IPR032466">
    <property type="entry name" value="Metal_Hydrolase"/>
</dbReference>
<dbReference type="AlphaFoldDB" id="A0AAN7WKL1"/>
<dbReference type="GO" id="GO:0000034">
    <property type="term" value="F:adenine deaminase activity"/>
    <property type="evidence" value="ECO:0007669"/>
    <property type="project" value="TreeGrafter"/>
</dbReference>
<dbReference type="PANTHER" id="PTHR43114:SF7">
    <property type="entry name" value="ADENOSINE DEAMINASE DOMAIN-CONTAINING PROTEIN"/>
    <property type="match status" value="1"/>
</dbReference>
<comment type="cofactor">
    <cofactor evidence="1">
        <name>Zn(2+)</name>
        <dbReference type="ChEBI" id="CHEBI:29105"/>
    </cofactor>
</comment>
<name>A0AAN7WKL1_9PEZI</name>
<evidence type="ECO:0000256" key="4">
    <source>
        <dbReference type="SAM" id="MobiDB-lite"/>
    </source>
</evidence>
<dbReference type="PANTHER" id="PTHR43114">
    <property type="entry name" value="ADENINE DEAMINASE"/>
    <property type="match status" value="1"/>
</dbReference>
<proteinExistence type="predicted"/>
<organism evidence="6 7">
    <name type="scientific">Elasticomyces elasticus</name>
    <dbReference type="NCBI Taxonomy" id="574655"/>
    <lineage>
        <taxon>Eukaryota</taxon>
        <taxon>Fungi</taxon>
        <taxon>Dikarya</taxon>
        <taxon>Ascomycota</taxon>
        <taxon>Pezizomycotina</taxon>
        <taxon>Dothideomycetes</taxon>
        <taxon>Dothideomycetidae</taxon>
        <taxon>Mycosphaerellales</taxon>
        <taxon>Teratosphaeriaceae</taxon>
        <taxon>Elasticomyces</taxon>
    </lineage>
</organism>
<evidence type="ECO:0000256" key="3">
    <source>
        <dbReference type="ARBA" id="ARBA00022801"/>
    </source>
</evidence>
<evidence type="ECO:0000313" key="7">
    <source>
        <dbReference type="Proteomes" id="UP001310594"/>
    </source>
</evidence>
<evidence type="ECO:0000256" key="1">
    <source>
        <dbReference type="ARBA" id="ARBA00001947"/>
    </source>
</evidence>
<reference evidence="6" key="1">
    <citation type="submission" date="2023-08" db="EMBL/GenBank/DDBJ databases">
        <title>Black Yeasts Isolated from many extreme environments.</title>
        <authorList>
            <person name="Coleine C."/>
            <person name="Stajich J.E."/>
            <person name="Selbmann L."/>
        </authorList>
    </citation>
    <scope>NUCLEOTIDE SEQUENCE</scope>
    <source>
        <strain evidence="6">CCFEE 5810</strain>
    </source>
</reference>
<dbReference type="InterPro" id="IPR001365">
    <property type="entry name" value="A_deaminase_dom"/>
</dbReference>
<sequence>MADVEGAIPLAARLSLKESLLQTPDPLILALPKVELHLHIEGILSPALKWKFATCNNIQLRHPSTNRVFASLSEYSDSHDPMKSHSKTSGSGDTMDNSEETLSFFEAYYGGFEVLKTKQDYYDLGMHYFHRAAEMNVRYCELFFDPQGHTKTGVSWEIMMGGFREAQEEAERELNVKSSWIMCFLRDSEPEEAMAHYLAALPYRDMIVGIGLDSYEVDRPPSLFAEVFARARADGFKITAHCDVGSCYPLSHIQQVVSKSELGMDRVDHGLNAAASPEMIASIKARGGEFGMTICPWSYIRHQPLDDVFRYIRTLFDAGVRMAISCDDPAFMEDTWILENLLVAKKFCKFTDLEMVKLARDAVGICWAPGDVKEGILDEIGEVGRGFGVGGC</sequence>
<feature type="domain" description="Adenosine deaminase" evidence="5">
    <location>
        <begin position="92"/>
        <end position="382"/>
    </location>
</feature>
<accession>A0AAN7WKL1</accession>
<evidence type="ECO:0000259" key="5">
    <source>
        <dbReference type="Pfam" id="PF00962"/>
    </source>
</evidence>
<keyword evidence="3" id="KW-0378">Hydrolase</keyword>
<gene>
    <name evidence="6" type="ORF">LTR97_000705</name>
</gene>
<dbReference type="Gene3D" id="3.20.20.140">
    <property type="entry name" value="Metal-dependent hydrolases"/>
    <property type="match status" value="1"/>
</dbReference>
<dbReference type="Pfam" id="PF00962">
    <property type="entry name" value="A_deaminase"/>
    <property type="match status" value="1"/>
</dbReference>
<evidence type="ECO:0000256" key="2">
    <source>
        <dbReference type="ARBA" id="ARBA00022723"/>
    </source>
</evidence>
<dbReference type="InterPro" id="IPR006330">
    <property type="entry name" value="Ado/ade_deaminase"/>
</dbReference>
<dbReference type="GO" id="GO:0006146">
    <property type="term" value="P:adenine catabolic process"/>
    <property type="evidence" value="ECO:0007669"/>
    <property type="project" value="TreeGrafter"/>
</dbReference>
<dbReference type="GO" id="GO:0046872">
    <property type="term" value="F:metal ion binding"/>
    <property type="evidence" value="ECO:0007669"/>
    <property type="project" value="UniProtKB-KW"/>
</dbReference>
<dbReference type="Proteomes" id="UP001310594">
    <property type="component" value="Unassembled WGS sequence"/>
</dbReference>
<dbReference type="GO" id="GO:0043103">
    <property type="term" value="P:hypoxanthine salvage"/>
    <property type="evidence" value="ECO:0007669"/>
    <property type="project" value="TreeGrafter"/>
</dbReference>